<dbReference type="InterPro" id="IPR009056">
    <property type="entry name" value="Cyt_c-like_dom"/>
</dbReference>
<dbReference type="AlphaFoldDB" id="A0A1Y2JQ73"/>
<dbReference type="GO" id="GO:0046872">
    <property type="term" value="F:metal ion binding"/>
    <property type="evidence" value="ECO:0007669"/>
    <property type="project" value="UniProtKB-KW"/>
</dbReference>
<dbReference type="Proteomes" id="UP000193335">
    <property type="component" value="Unassembled WGS sequence"/>
</dbReference>
<evidence type="ECO:0000256" key="3">
    <source>
        <dbReference type="ARBA" id="ARBA00023004"/>
    </source>
</evidence>
<comment type="caution">
    <text evidence="7">The sequence shown here is derived from an EMBL/GenBank/DDBJ whole genome shotgun (WGS) entry which is preliminary data.</text>
</comment>
<feature type="chain" id="PRO_5012237596" evidence="5">
    <location>
        <begin position="24"/>
        <end position="103"/>
    </location>
</feature>
<evidence type="ECO:0000313" key="8">
    <source>
        <dbReference type="Proteomes" id="UP000193335"/>
    </source>
</evidence>
<evidence type="ECO:0000313" key="7">
    <source>
        <dbReference type="EMBL" id="OSJ33439.1"/>
    </source>
</evidence>
<name>A0A1Y2JQ73_BRAJP</name>
<keyword evidence="2 4" id="KW-0479">Metal-binding</keyword>
<dbReference type="SUPFAM" id="SSF46626">
    <property type="entry name" value="Cytochrome c"/>
    <property type="match status" value="1"/>
</dbReference>
<organism evidence="7 8">
    <name type="scientific">Bradyrhizobium japonicum</name>
    <dbReference type="NCBI Taxonomy" id="375"/>
    <lineage>
        <taxon>Bacteria</taxon>
        <taxon>Pseudomonadati</taxon>
        <taxon>Pseudomonadota</taxon>
        <taxon>Alphaproteobacteria</taxon>
        <taxon>Hyphomicrobiales</taxon>
        <taxon>Nitrobacteraceae</taxon>
        <taxon>Bradyrhizobium</taxon>
    </lineage>
</organism>
<evidence type="ECO:0000259" key="6">
    <source>
        <dbReference type="PROSITE" id="PS51007"/>
    </source>
</evidence>
<gene>
    <name evidence="7" type="ORF">BSZ19_15425</name>
</gene>
<reference evidence="7 8" key="1">
    <citation type="submission" date="2017-03" db="EMBL/GenBank/DDBJ databases">
        <title>Whole genome sequences of fourteen strains of Bradyrhizobium canariense and one strain of Bradyrhizobium japonicum isolated from Lupinus (Papilionoideae: Genisteae) species in Algeria.</title>
        <authorList>
            <person name="Crovadore J."/>
            <person name="Chekireb D."/>
            <person name="Brachmann A."/>
            <person name="Chablais R."/>
            <person name="Cochard B."/>
            <person name="Lefort F."/>
        </authorList>
    </citation>
    <scope>NUCLEOTIDE SEQUENCE [LARGE SCALE GENOMIC DNA]</scope>
    <source>
        <strain evidence="7 8">UBMA197</strain>
    </source>
</reference>
<sequence>MSKAFRLSSATICALAIVTPAAAADADHGKDIAKRWCAACHLVESGQTKASDQAPPFSTFAKMPDFDQNKLAFLLLAPHPNMPTLSLNRAEIADLADYVRTLK</sequence>
<evidence type="ECO:0000256" key="4">
    <source>
        <dbReference type="PROSITE-ProRule" id="PRU00433"/>
    </source>
</evidence>
<evidence type="ECO:0000256" key="2">
    <source>
        <dbReference type="ARBA" id="ARBA00022723"/>
    </source>
</evidence>
<keyword evidence="1 4" id="KW-0349">Heme</keyword>
<keyword evidence="3 4" id="KW-0408">Iron</keyword>
<dbReference type="RefSeq" id="WP_085400504.1">
    <property type="nucleotide sequence ID" value="NZ_NAFL01000241.1"/>
</dbReference>
<dbReference type="Gene3D" id="1.10.760.10">
    <property type="entry name" value="Cytochrome c-like domain"/>
    <property type="match status" value="1"/>
</dbReference>
<feature type="signal peptide" evidence="5">
    <location>
        <begin position="1"/>
        <end position="23"/>
    </location>
</feature>
<feature type="domain" description="Cytochrome c" evidence="6">
    <location>
        <begin position="24"/>
        <end position="103"/>
    </location>
</feature>
<accession>A0A1Y2JQ73</accession>
<protein>
    <submittedName>
        <fullName evidence="7">Cytochrome C552</fullName>
    </submittedName>
</protein>
<dbReference type="Pfam" id="PF00034">
    <property type="entry name" value="Cytochrom_C"/>
    <property type="match status" value="1"/>
</dbReference>
<dbReference type="GO" id="GO:0009055">
    <property type="term" value="F:electron transfer activity"/>
    <property type="evidence" value="ECO:0007669"/>
    <property type="project" value="InterPro"/>
</dbReference>
<evidence type="ECO:0000256" key="1">
    <source>
        <dbReference type="ARBA" id="ARBA00022617"/>
    </source>
</evidence>
<dbReference type="GO" id="GO:0020037">
    <property type="term" value="F:heme binding"/>
    <property type="evidence" value="ECO:0007669"/>
    <property type="project" value="InterPro"/>
</dbReference>
<proteinExistence type="predicted"/>
<evidence type="ECO:0000256" key="5">
    <source>
        <dbReference type="SAM" id="SignalP"/>
    </source>
</evidence>
<dbReference type="PROSITE" id="PS51007">
    <property type="entry name" value="CYTC"/>
    <property type="match status" value="1"/>
</dbReference>
<dbReference type="InterPro" id="IPR036909">
    <property type="entry name" value="Cyt_c-like_dom_sf"/>
</dbReference>
<dbReference type="EMBL" id="NAFL01000241">
    <property type="protein sequence ID" value="OSJ33439.1"/>
    <property type="molecule type" value="Genomic_DNA"/>
</dbReference>
<keyword evidence="5" id="KW-0732">Signal</keyword>